<evidence type="ECO:0000313" key="1">
    <source>
        <dbReference type="EMBL" id="ESZ91669.1"/>
    </source>
</evidence>
<dbReference type="HOGENOM" id="CLU_2706274_0_0_1"/>
<sequence>MFSSPKYRIEIGNTPEIMAWPRNDLSNYSMRGKRYTNVRARNTMSWVQGRELENCDGDEYGKEGAIRIALRIM</sequence>
<dbReference type="AlphaFoldDB" id="W9C9X5"/>
<dbReference type="Proteomes" id="UP000019487">
    <property type="component" value="Unassembled WGS sequence"/>
</dbReference>
<protein>
    <submittedName>
        <fullName evidence="1">Uncharacterized protein</fullName>
    </submittedName>
</protein>
<evidence type="ECO:0000313" key="2">
    <source>
        <dbReference type="Proteomes" id="UP000019487"/>
    </source>
</evidence>
<organism evidence="1 2">
    <name type="scientific">Sclerotinia borealis (strain F-4128)</name>
    <dbReference type="NCBI Taxonomy" id="1432307"/>
    <lineage>
        <taxon>Eukaryota</taxon>
        <taxon>Fungi</taxon>
        <taxon>Dikarya</taxon>
        <taxon>Ascomycota</taxon>
        <taxon>Pezizomycotina</taxon>
        <taxon>Leotiomycetes</taxon>
        <taxon>Helotiales</taxon>
        <taxon>Sclerotiniaceae</taxon>
        <taxon>Sclerotinia</taxon>
    </lineage>
</organism>
<dbReference type="EMBL" id="AYSA01000470">
    <property type="protein sequence ID" value="ESZ91669.1"/>
    <property type="molecule type" value="Genomic_DNA"/>
</dbReference>
<reference evidence="1 2" key="1">
    <citation type="journal article" date="2014" name="Genome Announc.">
        <title>Draft genome sequence of Sclerotinia borealis, a psychrophilic plant pathogenic fungus.</title>
        <authorList>
            <person name="Mardanov A.V."/>
            <person name="Beletsky A.V."/>
            <person name="Kadnikov V.V."/>
            <person name="Ignatov A.N."/>
            <person name="Ravin N.V."/>
        </authorList>
    </citation>
    <scope>NUCLEOTIDE SEQUENCE [LARGE SCALE GENOMIC DNA]</scope>
    <source>
        <strain evidence="2">F-4157</strain>
    </source>
</reference>
<gene>
    <name evidence="1" type="ORF">SBOR_7926</name>
</gene>
<proteinExistence type="predicted"/>
<accession>W9C9X5</accession>
<name>W9C9X5_SCLBF</name>
<keyword evidence="2" id="KW-1185">Reference proteome</keyword>
<comment type="caution">
    <text evidence="1">The sequence shown here is derived from an EMBL/GenBank/DDBJ whole genome shotgun (WGS) entry which is preliminary data.</text>
</comment>